<dbReference type="AlphaFoldDB" id="A0A8S9ILN3"/>
<feature type="region of interest" description="Disordered" evidence="1">
    <location>
        <begin position="1"/>
        <end position="27"/>
    </location>
</feature>
<dbReference type="EMBL" id="QGKY02001015">
    <property type="protein sequence ID" value="KAF2570385.1"/>
    <property type="molecule type" value="Genomic_DNA"/>
</dbReference>
<protein>
    <submittedName>
        <fullName evidence="2">Uncharacterized protein</fullName>
    </submittedName>
</protein>
<evidence type="ECO:0000313" key="2">
    <source>
        <dbReference type="EMBL" id="KAF2570385.1"/>
    </source>
</evidence>
<reference evidence="2" key="1">
    <citation type="submission" date="2019-12" db="EMBL/GenBank/DDBJ databases">
        <title>Genome sequencing and annotation of Brassica cretica.</title>
        <authorList>
            <person name="Studholme D.J."/>
            <person name="Sarris P.F."/>
        </authorList>
    </citation>
    <scope>NUCLEOTIDE SEQUENCE</scope>
    <source>
        <strain evidence="2">PFS-102/07</strain>
        <tissue evidence="2">Leaf</tissue>
    </source>
</reference>
<comment type="caution">
    <text evidence="2">The sequence shown here is derived from an EMBL/GenBank/DDBJ whole genome shotgun (WGS) entry which is preliminary data.</text>
</comment>
<feature type="compositionally biased region" description="Basic residues" evidence="1">
    <location>
        <begin position="8"/>
        <end position="26"/>
    </location>
</feature>
<proteinExistence type="predicted"/>
<evidence type="ECO:0000256" key="1">
    <source>
        <dbReference type="SAM" id="MobiDB-lite"/>
    </source>
</evidence>
<name>A0A8S9ILN3_BRACR</name>
<organism evidence="2">
    <name type="scientific">Brassica cretica</name>
    <name type="common">Mustard</name>
    <dbReference type="NCBI Taxonomy" id="69181"/>
    <lineage>
        <taxon>Eukaryota</taxon>
        <taxon>Viridiplantae</taxon>
        <taxon>Streptophyta</taxon>
        <taxon>Embryophyta</taxon>
        <taxon>Tracheophyta</taxon>
        <taxon>Spermatophyta</taxon>
        <taxon>Magnoliopsida</taxon>
        <taxon>eudicotyledons</taxon>
        <taxon>Gunneridae</taxon>
        <taxon>Pentapetalae</taxon>
        <taxon>rosids</taxon>
        <taxon>malvids</taxon>
        <taxon>Brassicales</taxon>
        <taxon>Brassicaceae</taxon>
        <taxon>Brassiceae</taxon>
        <taxon>Brassica</taxon>
    </lineage>
</organism>
<accession>A0A8S9ILN3</accession>
<sequence>MDTSKWVLARKNRRGAHVSKKDKKTRMRGEKDDWTEFLIGDGARDKGSFAVVASRKGNHRRRGS</sequence>
<gene>
    <name evidence="2" type="ORF">F2Q70_00004988</name>
</gene>